<dbReference type="GO" id="GO:0005739">
    <property type="term" value="C:mitochondrion"/>
    <property type="evidence" value="ECO:0007669"/>
    <property type="project" value="GOC"/>
</dbReference>
<dbReference type="Pfam" id="PF02602">
    <property type="entry name" value="HEM4"/>
    <property type="match status" value="1"/>
</dbReference>
<dbReference type="InterPro" id="IPR039793">
    <property type="entry name" value="UROS/Hem4"/>
</dbReference>
<dbReference type="GO" id="GO:0004852">
    <property type="term" value="F:uroporphyrinogen-III synthase activity"/>
    <property type="evidence" value="ECO:0007669"/>
    <property type="project" value="InterPro"/>
</dbReference>
<dbReference type="SUPFAM" id="SSF69618">
    <property type="entry name" value="HemD-like"/>
    <property type="match status" value="1"/>
</dbReference>
<dbReference type="InterPro" id="IPR036108">
    <property type="entry name" value="4pyrrol_syn_uPrphyn_synt_sf"/>
</dbReference>
<dbReference type="AlphaFoldDB" id="A0A7R9GGD9"/>
<evidence type="ECO:0000313" key="2">
    <source>
        <dbReference type="EMBL" id="CAD7279956.1"/>
    </source>
</evidence>
<accession>A0A7R9GGD9</accession>
<dbReference type="CDD" id="cd06578">
    <property type="entry name" value="HemD"/>
    <property type="match status" value="1"/>
</dbReference>
<protein>
    <recommendedName>
        <fullName evidence="1">Tetrapyrrole biosynthesis uroporphyrinogen III synthase domain-containing protein</fullName>
    </recommendedName>
</protein>
<sequence length="254" mass="27634">MPAGVSLEKYVKFGCAALASMLLGAQLVHINYRPLDDLPKLIEDEKKVRRLVLTSNRAVDAFCKTLDSSVSENATFFWKNTAVIYAVGPKTAVHAEESIGNGNVFGENSGNGDELATFISNHINTESNVQARLLYPCSDIAVGTVVEKLKQEKPNICVDAVTAYKTTSNMKLEEQLTAAIQDCDGKRTLVFFSPSGVRNVFEASERLGLTLFDDAEVIAVGPTTEQALVHMGHPPDKIMDRPTPDSLLKCLSDN</sequence>
<evidence type="ECO:0000259" key="1">
    <source>
        <dbReference type="Pfam" id="PF02602"/>
    </source>
</evidence>
<dbReference type="GO" id="GO:0006780">
    <property type="term" value="P:uroporphyrinogen III biosynthetic process"/>
    <property type="evidence" value="ECO:0007669"/>
    <property type="project" value="InterPro"/>
</dbReference>
<dbReference type="PANTHER" id="PTHR12390">
    <property type="entry name" value="UROPORPHYRINOGEN III SYNTHASE"/>
    <property type="match status" value="1"/>
</dbReference>
<dbReference type="Proteomes" id="UP000678499">
    <property type="component" value="Unassembled WGS sequence"/>
</dbReference>
<dbReference type="UniPathway" id="UPA00251">
    <property type="reaction ID" value="UER00320"/>
</dbReference>
<dbReference type="OrthoDB" id="5595751at2759"/>
<evidence type="ECO:0000313" key="3">
    <source>
        <dbReference type="Proteomes" id="UP000678499"/>
    </source>
</evidence>
<feature type="domain" description="Tetrapyrrole biosynthesis uroporphyrinogen III synthase" evidence="1">
    <location>
        <begin position="33"/>
        <end position="248"/>
    </location>
</feature>
<keyword evidence="3" id="KW-1185">Reference proteome</keyword>
<dbReference type="EMBL" id="OA883906">
    <property type="protein sequence ID" value="CAD7279956.1"/>
    <property type="molecule type" value="Genomic_DNA"/>
</dbReference>
<dbReference type="PANTHER" id="PTHR12390:SF0">
    <property type="entry name" value="UROPORPHYRINOGEN-III SYNTHASE"/>
    <property type="match status" value="1"/>
</dbReference>
<proteinExistence type="predicted"/>
<dbReference type="GO" id="GO:0006782">
    <property type="term" value="P:protoporphyrinogen IX biosynthetic process"/>
    <property type="evidence" value="ECO:0007669"/>
    <property type="project" value="UniProtKB-UniPathway"/>
</dbReference>
<dbReference type="Gene3D" id="3.40.50.10090">
    <property type="match status" value="2"/>
</dbReference>
<dbReference type="GO" id="GO:0034551">
    <property type="term" value="P:mitochondrial respiratory chain complex III assembly"/>
    <property type="evidence" value="ECO:0007669"/>
    <property type="project" value="InterPro"/>
</dbReference>
<dbReference type="GO" id="GO:0005829">
    <property type="term" value="C:cytosol"/>
    <property type="evidence" value="ECO:0007669"/>
    <property type="project" value="TreeGrafter"/>
</dbReference>
<dbReference type="EMBL" id="CAJPEX010001869">
    <property type="protein sequence ID" value="CAG0920108.1"/>
    <property type="molecule type" value="Genomic_DNA"/>
</dbReference>
<gene>
    <name evidence="2" type="ORF">NMOB1V02_LOCUS7620</name>
</gene>
<reference evidence="2" key="1">
    <citation type="submission" date="2020-11" db="EMBL/GenBank/DDBJ databases">
        <authorList>
            <person name="Tran Van P."/>
        </authorList>
    </citation>
    <scope>NUCLEOTIDE SEQUENCE</scope>
</reference>
<dbReference type="InterPro" id="IPR003754">
    <property type="entry name" value="4pyrrol_synth_uPrphyn_synth"/>
</dbReference>
<name>A0A7R9GGD9_9CRUS</name>
<organism evidence="2">
    <name type="scientific">Notodromas monacha</name>
    <dbReference type="NCBI Taxonomy" id="399045"/>
    <lineage>
        <taxon>Eukaryota</taxon>
        <taxon>Metazoa</taxon>
        <taxon>Ecdysozoa</taxon>
        <taxon>Arthropoda</taxon>
        <taxon>Crustacea</taxon>
        <taxon>Oligostraca</taxon>
        <taxon>Ostracoda</taxon>
        <taxon>Podocopa</taxon>
        <taxon>Podocopida</taxon>
        <taxon>Cypridocopina</taxon>
        <taxon>Cypridoidea</taxon>
        <taxon>Cyprididae</taxon>
        <taxon>Notodromas</taxon>
    </lineage>
</organism>